<dbReference type="PANTHER" id="PTHR48025">
    <property type="entry name" value="OS02G0815200 PROTEIN"/>
    <property type="match status" value="1"/>
</dbReference>
<dbReference type="InterPro" id="IPR035979">
    <property type="entry name" value="RBD_domain_sf"/>
</dbReference>
<dbReference type="GO" id="GO:0005737">
    <property type="term" value="C:cytoplasm"/>
    <property type="evidence" value="ECO:0007669"/>
    <property type="project" value="UniProtKB-ARBA"/>
</dbReference>
<dbReference type="SUPFAM" id="SSF54928">
    <property type="entry name" value="RNA-binding domain, RBD"/>
    <property type="match status" value="1"/>
</dbReference>
<evidence type="ECO:0000256" key="3">
    <source>
        <dbReference type="PROSITE-ProRule" id="PRU00176"/>
    </source>
</evidence>
<evidence type="ECO:0000313" key="7">
    <source>
        <dbReference type="Proteomes" id="UP000440578"/>
    </source>
</evidence>
<protein>
    <submittedName>
        <fullName evidence="6">RNA-binding protein BRN1</fullName>
    </submittedName>
</protein>
<feature type="region of interest" description="Disordered" evidence="4">
    <location>
        <begin position="41"/>
        <end position="61"/>
    </location>
</feature>
<feature type="region of interest" description="Disordered" evidence="4">
    <location>
        <begin position="1"/>
        <end position="29"/>
    </location>
</feature>
<keyword evidence="2 3" id="KW-0694">RNA-binding</keyword>
<keyword evidence="7" id="KW-1185">Reference proteome</keyword>
<dbReference type="PANTHER" id="PTHR48025:SF1">
    <property type="entry name" value="RRM DOMAIN-CONTAINING PROTEIN"/>
    <property type="match status" value="1"/>
</dbReference>
<evidence type="ECO:0000256" key="2">
    <source>
        <dbReference type="ARBA" id="ARBA00022884"/>
    </source>
</evidence>
<dbReference type="EMBL" id="VIIS01001257">
    <property type="protein sequence ID" value="KAF0300523.1"/>
    <property type="molecule type" value="Genomic_DNA"/>
</dbReference>
<evidence type="ECO:0000256" key="4">
    <source>
        <dbReference type="SAM" id="MobiDB-lite"/>
    </source>
</evidence>
<dbReference type="AlphaFoldDB" id="A0A6A4W3P2"/>
<proteinExistence type="predicted"/>
<feature type="compositionally biased region" description="Gly residues" evidence="4">
    <location>
        <begin position="306"/>
        <end position="315"/>
    </location>
</feature>
<feature type="compositionally biased region" description="Pro residues" evidence="4">
    <location>
        <begin position="229"/>
        <end position="250"/>
    </location>
</feature>
<dbReference type="GO" id="GO:0005634">
    <property type="term" value="C:nucleus"/>
    <property type="evidence" value="ECO:0007669"/>
    <property type="project" value="TreeGrafter"/>
</dbReference>
<dbReference type="PROSITE" id="PS50102">
    <property type="entry name" value="RRM"/>
    <property type="match status" value="2"/>
</dbReference>
<feature type="region of interest" description="Disordered" evidence="4">
    <location>
        <begin position="279"/>
        <end position="402"/>
    </location>
</feature>
<feature type="compositionally biased region" description="Low complexity" evidence="4">
    <location>
        <begin position="324"/>
        <end position="347"/>
    </location>
</feature>
<comment type="caution">
    <text evidence="6">The sequence shown here is derived from an EMBL/GenBank/DDBJ whole genome shotgun (WGS) entry which is preliminary data.</text>
</comment>
<feature type="domain" description="RRM" evidence="5">
    <location>
        <begin position="106"/>
        <end position="187"/>
    </location>
</feature>
<dbReference type="Proteomes" id="UP000440578">
    <property type="component" value="Unassembled WGS sequence"/>
</dbReference>
<keyword evidence="1" id="KW-0677">Repeat</keyword>
<accession>A0A6A4W3P2</accession>
<sequence>MSNSESSTVANGNNGNSENGSEPAAATGGGILSKAGLVSKTPTAAAGSSGDQKPAGAGILAKAGTEETAAKAAGGSLKRGAGDAAIEGDDLAAKRRNVGHPDPDTIKMFAGQIPRRMADDEVRKVFEEFGPVYELSVLKDRATGNSRGCCFVTYFTRKSALQAQNKLHNVRTLPGMHHPMQMKPADVSNQQPNNQANPLFNNPQAMSLLQQLSQAATALSSLAGQAAPPVAPPPNNQFGMPPPNAGPPGGQPGAFNNQPNQNNPANALSMMLQAAGNLTAPGGVQQQPPQGVQPFQGPPPGNFGNNPGGGPGNFGGNPPPNNFGPPGANFGNQQGNNFGPAGPGNFSGPPPMGGGGPPMAGGGPPMAGGGPPMGGGGPPMGGGGPPMGGGGPPMGGGGPPQPLGMGFRKEPQVEGPEGCNLFIYHLPPQCNDTDLSNMFSPFGNVLSAKVFVDRNTGQSKCFGFVSYDNPSGAEMAIQGMDNFLVGNRRLRVQLKRTGKDAAPKPM</sequence>
<gene>
    <name evidence="6" type="primary">BRN1</name>
    <name evidence="6" type="ORF">FJT64_026992</name>
</gene>
<reference evidence="6 7" key="1">
    <citation type="submission" date="2019-07" db="EMBL/GenBank/DDBJ databases">
        <title>Draft genome assembly of a fouling barnacle, Amphibalanus amphitrite (Darwin, 1854): The first reference genome for Thecostraca.</title>
        <authorList>
            <person name="Kim W."/>
        </authorList>
    </citation>
    <scope>NUCLEOTIDE SEQUENCE [LARGE SCALE GENOMIC DNA]</scope>
    <source>
        <strain evidence="6">SNU_AA5</strain>
        <tissue evidence="6">Soma without cirri and trophi</tissue>
    </source>
</reference>
<evidence type="ECO:0000313" key="6">
    <source>
        <dbReference type="EMBL" id="KAF0300523.1"/>
    </source>
</evidence>
<dbReference type="InterPro" id="IPR050502">
    <property type="entry name" value="Euk_RNA-bind_prot"/>
</dbReference>
<evidence type="ECO:0000256" key="1">
    <source>
        <dbReference type="ARBA" id="ARBA00022737"/>
    </source>
</evidence>
<feature type="compositionally biased region" description="Gly residues" evidence="4">
    <location>
        <begin position="353"/>
        <end position="398"/>
    </location>
</feature>
<dbReference type="FunFam" id="3.30.70.330:FF:000013">
    <property type="entry name" value="CUGBP Elav-like family member 1 isoform 2"/>
    <property type="match status" value="1"/>
</dbReference>
<feature type="compositionally biased region" description="Low complexity" evidence="4">
    <location>
        <begin position="280"/>
        <end position="295"/>
    </location>
</feature>
<dbReference type="InterPro" id="IPR000504">
    <property type="entry name" value="RRM_dom"/>
</dbReference>
<dbReference type="Gene3D" id="3.30.70.330">
    <property type="match status" value="2"/>
</dbReference>
<feature type="compositionally biased region" description="Low complexity" evidence="4">
    <location>
        <begin position="11"/>
        <end position="22"/>
    </location>
</feature>
<organism evidence="6 7">
    <name type="scientific">Amphibalanus amphitrite</name>
    <name type="common">Striped barnacle</name>
    <name type="synonym">Balanus amphitrite</name>
    <dbReference type="NCBI Taxonomy" id="1232801"/>
    <lineage>
        <taxon>Eukaryota</taxon>
        <taxon>Metazoa</taxon>
        <taxon>Ecdysozoa</taxon>
        <taxon>Arthropoda</taxon>
        <taxon>Crustacea</taxon>
        <taxon>Multicrustacea</taxon>
        <taxon>Cirripedia</taxon>
        <taxon>Thoracica</taxon>
        <taxon>Thoracicalcarea</taxon>
        <taxon>Balanomorpha</taxon>
        <taxon>Balanoidea</taxon>
        <taxon>Balanidae</taxon>
        <taxon>Amphibalaninae</taxon>
        <taxon>Amphibalanus</taxon>
    </lineage>
</organism>
<name>A0A6A4W3P2_AMPAM</name>
<dbReference type="OrthoDB" id="410044at2759"/>
<dbReference type="GO" id="GO:0010629">
    <property type="term" value="P:negative regulation of gene expression"/>
    <property type="evidence" value="ECO:0007669"/>
    <property type="project" value="UniProtKB-ARBA"/>
</dbReference>
<evidence type="ECO:0000259" key="5">
    <source>
        <dbReference type="PROSITE" id="PS50102"/>
    </source>
</evidence>
<dbReference type="FunFam" id="3.30.70.330:FF:000383">
    <property type="entry name" value="Sex lethal, isoform D"/>
    <property type="match status" value="1"/>
</dbReference>
<dbReference type="Pfam" id="PF00076">
    <property type="entry name" value="RRM_1"/>
    <property type="match status" value="2"/>
</dbReference>
<feature type="region of interest" description="Disordered" evidence="4">
    <location>
        <begin position="223"/>
        <end position="265"/>
    </location>
</feature>
<dbReference type="InterPro" id="IPR012677">
    <property type="entry name" value="Nucleotide-bd_a/b_plait_sf"/>
</dbReference>
<dbReference type="SMART" id="SM00360">
    <property type="entry name" value="RRM"/>
    <property type="match status" value="2"/>
</dbReference>
<feature type="domain" description="RRM" evidence="5">
    <location>
        <begin position="419"/>
        <end position="497"/>
    </location>
</feature>
<dbReference type="GO" id="GO:0009967">
    <property type="term" value="P:positive regulation of signal transduction"/>
    <property type="evidence" value="ECO:0007669"/>
    <property type="project" value="UniProtKB-ARBA"/>
</dbReference>
<feature type="compositionally biased region" description="Polar residues" evidence="4">
    <location>
        <begin position="1"/>
        <end position="10"/>
    </location>
</feature>
<feature type="compositionally biased region" description="Low complexity" evidence="4">
    <location>
        <begin position="253"/>
        <end position="265"/>
    </location>
</feature>
<dbReference type="GO" id="GO:0003729">
    <property type="term" value="F:mRNA binding"/>
    <property type="evidence" value="ECO:0007669"/>
    <property type="project" value="TreeGrafter"/>
</dbReference>